<sequence>MTYRNCMYKGETTMKYFANCKTLDELKAEYRRLAMVNHPDRGGDVETMKQINADHDAAFEILKKRHNESADEFHQTTETAEEFRDIIETLLKLDGLTVELCGCWLWISGNTKEHKEALKAAGCRWSKTKSMWYWRHPEDGRSYYRSKSTMSDIRTKYGSQVFRGSSEESGFDRLGATA</sequence>
<name>A0A8S5PSP8_9CAUD</name>
<dbReference type="InterPro" id="IPR001623">
    <property type="entry name" value="DnaJ_domain"/>
</dbReference>
<organism evidence="2">
    <name type="scientific">Myoviridae sp. ctzS633</name>
    <dbReference type="NCBI Taxonomy" id="2825212"/>
    <lineage>
        <taxon>Viruses</taxon>
        <taxon>Duplodnaviria</taxon>
        <taxon>Heunggongvirae</taxon>
        <taxon>Uroviricota</taxon>
        <taxon>Caudoviricetes</taxon>
    </lineage>
</organism>
<evidence type="ECO:0000313" key="2">
    <source>
        <dbReference type="EMBL" id="DAE10175.1"/>
    </source>
</evidence>
<proteinExistence type="predicted"/>
<dbReference type="CDD" id="cd06257">
    <property type="entry name" value="DnaJ"/>
    <property type="match status" value="1"/>
</dbReference>
<dbReference type="Gene3D" id="1.10.287.110">
    <property type="entry name" value="DnaJ domain"/>
    <property type="match status" value="1"/>
</dbReference>
<dbReference type="SUPFAM" id="SSF46565">
    <property type="entry name" value="Chaperone J-domain"/>
    <property type="match status" value="1"/>
</dbReference>
<dbReference type="EMBL" id="BK015505">
    <property type="protein sequence ID" value="DAE10175.1"/>
    <property type="molecule type" value="Genomic_DNA"/>
</dbReference>
<dbReference type="PROSITE" id="PS50076">
    <property type="entry name" value="DNAJ_2"/>
    <property type="match status" value="1"/>
</dbReference>
<dbReference type="InterPro" id="IPR036869">
    <property type="entry name" value="J_dom_sf"/>
</dbReference>
<protein>
    <submittedName>
        <fullName evidence="2">DnaJ-like protein</fullName>
    </submittedName>
</protein>
<accession>A0A8S5PSP8</accession>
<feature type="domain" description="J" evidence="1">
    <location>
        <begin position="6"/>
        <end position="74"/>
    </location>
</feature>
<reference evidence="2" key="1">
    <citation type="journal article" date="2021" name="Proc. Natl. Acad. Sci. U.S.A.">
        <title>A Catalog of Tens of Thousands of Viruses from Human Metagenomes Reveals Hidden Associations with Chronic Diseases.</title>
        <authorList>
            <person name="Tisza M.J."/>
            <person name="Buck C.B."/>
        </authorList>
    </citation>
    <scope>NUCLEOTIDE SEQUENCE</scope>
    <source>
        <strain evidence="2">CtzS633</strain>
    </source>
</reference>
<evidence type="ECO:0000259" key="1">
    <source>
        <dbReference type="PROSITE" id="PS50076"/>
    </source>
</evidence>